<dbReference type="AlphaFoldDB" id="A0A132HHM8"/>
<protein>
    <submittedName>
        <fullName evidence="1">ATPase</fullName>
    </submittedName>
</protein>
<dbReference type="Proteomes" id="UP000253772">
    <property type="component" value="Chromosome c2"/>
</dbReference>
<organism evidence="1 2">
    <name type="scientific">Cupriavidus metallidurans</name>
    <dbReference type="NCBI Taxonomy" id="119219"/>
    <lineage>
        <taxon>Bacteria</taxon>
        <taxon>Pseudomonadati</taxon>
        <taxon>Pseudomonadota</taxon>
        <taxon>Betaproteobacteria</taxon>
        <taxon>Burkholderiales</taxon>
        <taxon>Burkholderiaceae</taxon>
        <taxon>Cupriavidus</taxon>
    </lineage>
</organism>
<reference evidence="1 2" key="1">
    <citation type="submission" date="2019-03" db="EMBL/GenBank/DDBJ databases">
        <title>Comparative insights into the high quality Complete genome sequence of highly metal resistant Cupriavidus metallidurans strain BS1 isolated from a gold-copper mine.</title>
        <authorList>
            <person name="Mazhar H.S."/>
            <person name="Rensing C."/>
        </authorList>
    </citation>
    <scope>NUCLEOTIDE SEQUENCE [LARGE SCALE GENOMIC DNA]</scope>
    <source>
        <strain evidence="1 2">BS1</strain>
    </source>
</reference>
<gene>
    <name evidence="1" type="ORF">DDF84_027880</name>
</gene>
<dbReference type="OrthoDB" id="9179688at2"/>
<evidence type="ECO:0000313" key="2">
    <source>
        <dbReference type="Proteomes" id="UP000253772"/>
    </source>
</evidence>
<dbReference type="EMBL" id="CP037901">
    <property type="protein sequence ID" value="QBP13440.1"/>
    <property type="molecule type" value="Genomic_DNA"/>
</dbReference>
<dbReference type="InterPro" id="IPR059206">
    <property type="entry name" value="Sll1717-like"/>
</dbReference>
<proteinExistence type="predicted"/>
<accession>A0A132HHM8</accession>
<evidence type="ECO:0000313" key="1">
    <source>
        <dbReference type="EMBL" id="QBP13440.1"/>
    </source>
</evidence>
<name>A0A132HHM8_9BURK</name>
<dbReference type="NCBIfam" id="NF047389">
    <property type="entry name" value="ATPase_Sll1717"/>
    <property type="match status" value="1"/>
</dbReference>
<sequence>MKYVFRRNSSVGAMDAESDEQFLRDCFLDTGDLESLIDSDNPKRIVVGRVGAGKSALLARLLETQSNAFELRAETLSLSYVANSDIIQFFESAGVKLDLFYQLLWKHVFVVELLRRRYKITEHEPWGFLDNFRDLFQKDQAKKRAVEYLRQWNDQFWQDTETRVKEFTTKLERKLAGTLDAKVHGFSLNASAAKNLTDEVKAEVIHKAQSVVNENQVRELGEIITLLADEIFTDPKNRFYIVIDRLDESWVDDRIRYKLIRALVETIRAFQRVRSVKVVIAVREDLLRTVFESTREAGFQEEKFESLILRLRWSKAQLRQLLDLRIEKLIREQFTQRKVTFDDVFRGAVRNESAIDYLLSRTLFRPRDAISFVNCCIELCEGKEAVPPSVVQDAERKYSMGRLRSLRDEWSGHYSSLNACAELIRGRQSHFKYSEITEQDLADCVQEHWTEIEETDPLRIAANDYMQSTRSANSCIIQILKVLYTTSIIGIKPEATERVSWSHLDDRGISDGQYKKSSAINVHPMLWRALDIVQPVRIDSRRRDDRQKAASKELKTKVA</sequence>